<organism evidence="8 9">
    <name type="scientific">[Clostridium] leptum</name>
    <dbReference type="NCBI Taxonomy" id="1535"/>
    <lineage>
        <taxon>Bacteria</taxon>
        <taxon>Bacillati</taxon>
        <taxon>Bacillota</taxon>
        <taxon>Clostridia</taxon>
        <taxon>Eubacteriales</taxon>
        <taxon>Oscillospiraceae</taxon>
        <taxon>Oscillospiraceae incertae sedis</taxon>
    </lineage>
</organism>
<feature type="active site" evidence="6">
    <location>
        <position position="25"/>
    </location>
</feature>
<evidence type="ECO:0000313" key="8">
    <source>
        <dbReference type="EMBL" id="RGQ40524.1"/>
    </source>
</evidence>
<comment type="caution">
    <text evidence="8">The sequence shown here is derived from an EMBL/GenBank/DDBJ whole genome shotgun (WGS) entry which is preliminary data.</text>
</comment>
<evidence type="ECO:0000256" key="1">
    <source>
        <dbReference type="ARBA" id="ARBA00022517"/>
    </source>
</evidence>
<sequence>MTERFLEENCAPEQLSPLTLAFVGDGVYDLMVRERLVCQANRQAGKLHKLAVEQVKCQAQAQRMEKILPLLTEEEQSVYKRGRNAHTTHTPKNATSADYHSATGMEALFGYLYLKGRLKRLRDLFVQMCQE</sequence>
<comment type="subcellular location">
    <subcellularLocation>
        <location evidence="6">Cytoplasm</location>
    </subcellularLocation>
</comment>
<dbReference type="InterPro" id="IPR008226">
    <property type="entry name" value="Mini3_fam"/>
</dbReference>
<evidence type="ECO:0000313" key="9">
    <source>
        <dbReference type="Proteomes" id="UP000284751"/>
    </source>
</evidence>
<keyword evidence="3 6" id="KW-0540">Nuclease</keyword>
<dbReference type="AlphaFoldDB" id="A0A412AX67"/>
<feature type="domain" description="RNase III" evidence="7">
    <location>
        <begin position="19"/>
        <end position="116"/>
    </location>
</feature>
<evidence type="ECO:0000256" key="2">
    <source>
        <dbReference type="ARBA" id="ARBA00022552"/>
    </source>
</evidence>
<proteinExistence type="inferred from homology"/>
<comment type="similarity">
    <text evidence="6">Belongs to the MrnC RNase family.</text>
</comment>
<dbReference type="EMBL" id="QRTC01000027">
    <property type="protein sequence ID" value="RGQ40524.1"/>
    <property type="molecule type" value="Genomic_DNA"/>
</dbReference>
<keyword evidence="2 6" id="KW-0698">rRNA processing</keyword>
<evidence type="ECO:0000256" key="5">
    <source>
        <dbReference type="ARBA" id="ARBA00022801"/>
    </source>
</evidence>
<name>A0A412AX67_9FIRM</name>
<reference evidence="8 9" key="1">
    <citation type="submission" date="2018-08" db="EMBL/GenBank/DDBJ databases">
        <title>A genome reference for cultivated species of the human gut microbiota.</title>
        <authorList>
            <person name="Zou Y."/>
            <person name="Xue W."/>
            <person name="Luo G."/>
        </authorList>
    </citation>
    <scope>NUCLEOTIDE SEQUENCE [LARGE SCALE GENOMIC DNA]</scope>
    <source>
        <strain evidence="8 9">AF28-26</strain>
    </source>
</reference>
<dbReference type="InterPro" id="IPR000999">
    <property type="entry name" value="RNase_III_dom"/>
</dbReference>
<gene>
    <name evidence="6" type="primary">mrnC</name>
    <name evidence="8" type="ORF">DWY99_07825</name>
</gene>
<dbReference type="Gene3D" id="1.10.1520.10">
    <property type="entry name" value="Ribonuclease III domain"/>
    <property type="match status" value="1"/>
</dbReference>
<keyword evidence="5 6" id="KW-0378">Hydrolase</keyword>
<dbReference type="SUPFAM" id="SSF69065">
    <property type="entry name" value="RNase III domain-like"/>
    <property type="match status" value="1"/>
</dbReference>
<keyword evidence="4 6" id="KW-0255">Endonuclease</keyword>
<keyword evidence="6" id="KW-0694">RNA-binding</keyword>
<protein>
    <recommendedName>
        <fullName evidence="6">Mini-ribonuclease 3</fullName>
        <shortName evidence="6">Mini-3</shortName>
        <shortName evidence="6">Mini-RNase 3</shortName>
        <ecNumber evidence="6">3.1.26.-</ecNumber>
    </recommendedName>
    <alternativeName>
        <fullName evidence="6">Mini-RNase III</fullName>
        <shortName evidence="6">Mini-III</shortName>
    </alternativeName>
</protein>
<comment type="function">
    <text evidence="6">Involved in correct processing of both the 5' and 3' ends of 23S rRNA precursor. Processes 30S rRNA precursor transcript even in absence of ribonuclease 3 (Rnc); Rnc processes 30S rRNA into smaller rRNA precursors.</text>
</comment>
<evidence type="ECO:0000256" key="3">
    <source>
        <dbReference type="ARBA" id="ARBA00022722"/>
    </source>
</evidence>
<keyword evidence="6" id="KW-0699">rRNA-binding</keyword>
<dbReference type="GO" id="GO:0019843">
    <property type="term" value="F:rRNA binding"/>
    <property type="evidence" value="ECO:0007669"/>
    <property type="project" value="UniProtKB-UniRule"/>
</dbReference>
<keyword evidence="6" id="KW-0460">Magnesium</keyword>
<evidence type="ECO:0000259" key="7">
    <source>
        <dbReference type="Pfam" id="PF00636"/>
    </source>
</evidence>
<dbReference type="GO" id="GO:0005737">
    <property type="term" value="C:cytoplasm"/>
    <property type="evidence" value="ECO:0007669"/>
    <property type="project" value="UniProtKB-SubCell"/>
</dbReference>
<dbReference type="Proteomes" id="UP000284751">
    <property type="component" value="Unassembled WGS sequence"/>
</dbReference>
<comment type="subunit">
    <text evidence="6">Homodimer.</text>
</comment>
<dbReference type="HAMAP" id="MF_01468">
    <property type="entry name" value="RNase_Mini_III"/>
    <property type="match status" value="1"/>
</dbReference>
<keyword evidence="1 6" id="KW-0690">Ribosome biogenesis</keyword>
<dbReference type="PIRSF" id="PIRSF005520">
    <property type="entry name" value="UCP005520"/>
    <property type="match status" value="1"/>
</dbReference>
<accession>A0A412AX67</accession>
<dbReference type="InterPro" id="IPR036389">
    <property type="entry name" value="RNase_III_sf"/>
</dbReference>
<dbReference type="GO" id="GO:0004525">
    <property type="term" value="F:ribonuclease III activity"/>
    <property type="evidence" value="ECO:0007669"/>
    <property type="project" value="InterPro"/>
</dbReference>
<comment type="cofactor">
    <cofactor evidence="6">
        <name>Mg(2+)</name>
        <dbReference type="ChEBI" id="CHEBI:18420"/>
    </cofactor>
</comment>
<keyword evidence="6" id="KW-0963">Cytoplasm</keyword>
<dbReference type="GO" id="GO:0006364">
    <property type="term" value="P:rRNA processing"/>
    <property type="evidence" value="ECO:0007669"/>
    <property type="project" value="UniProtKB-UniRule"/>
</dbReference>
<dbReference type="EC" id="3.1.26.-" evidence="6"/>
<dbReference type="PANTHER" id="PTHR34276:SF1">
    <property type="entry name" value="MINI-RIBONUCLEASE 3"/>
    <property type="match status" value="1"/>
</dbReference>
<dbReference type="Pfam" id="PF00636">
    <property type="entry name" value="Ribonuclease_3"/>
    <property type="match status" value="1"/>
</dbReference>
<evidence type="ECO:0000256" key="6">
    <source>
        <dbReference type="HAMAP-Rule" id="MF_01468"/>
    </source>
</evidence>
<dbReference type="PANTHER" id="PTHR34276">
    <property type="entry name" value="MINI-RIBONUCLEASE 3"/>
    <property type="match status" value="1"/>
</dbReference>
<evidence type="ECO:0000256" key="4">
    <source>
        <dbReference type="ARBA" id="ARBA00022759"/>
    </source>
</evidence>